<name>A0A0M3HNL3_ASCLU</name>
<dbReference type="AlphaFoldDB" id="A0A0M3HNL3"/>
<dbReference type="WBParaSite" id="ALUE_0000330001-mRNA-1">
    <property type="protein sequence ID" value="ALUE_0000330001-mRNA-1"/>
    <property type="gene ID" value="ALUE_0000330001"/>
</dbReference>
<keyword evidence="1" id="KW-1185">Reference proteome</keyword>
<reference evidence="2" key="1">
    <citation type="submission" date="2017-02" db="UniProtKB">
        <authorList>
            <consortium name="WormBaseParasite"/>
        </authorList>
    </citation>
    <scope>IDENTIFICATION</scope>
</reference>
<evidence type="ECO:0000313" key="1">
    <source>
        <dbReference type="Proteomes" id="UP000036681"/>
    </source>
</evidence>
<dbReference type="Proteomes" id="UP000036681">
    <property type="component" value="Unplaced"/>
</dbReference>
<protein>
    <submittedName>
        <fullName evidence="2">Uncharacterized protein</fullName>
    </submittedName>
</protein>
<accession>A0A0M3HNL3</accession>
<proteinExistence type="predicted"/>
<evidence type="ECO:0000313" key="2">
    <source>
        <dbReference type="WBParaSite" id="ALUE_0000330001-mRNA-1"/>
    </source>
</evidence>
<organism evidence="1 2">
    <name type="scientific">Ascaris lumbricoides</name>
    <name type="common">Giant roundworm</name>
    <dbReference type="NCBI Taxonomy" id="6252"/>
    <lineage>
        <taxon>Eukaryota</taxon>
        <taxon>Metazoa</taxon>
        <taxon>Ecdysozoa</taxon>
        <taxon>Nematoda</taxon>
        <taxon>Chromadorea</taxon>
        <taxon>Rhabditida</taxon>
        <taxon>Spirurina</taxon>
        <taxon>Ascaridomorpha</taxon>
        <taxon>Ascaridoidea</taxon>
        <taxon>Ascarididae</taxon>
        <taxon>Ascaris</taxon>
    </lineage>
</organism>
<sequence length="125" mass="14365">MNDLNVVRRGKQWRENGAKRSLTVYVRAFFLLWHSRRRGGDAVRPRLHLIRPSVVGGAWLRGASALRGDRAGKVSIRWSVWLCLQVVEYGVIEFRISHPAVLPSSIEMRSDYHKRVYTEKSCCGT</sequence>